<dbReference type="Pfam" id="PF00574">
    <property type="entry name" value="CLP_protease"/>
    <property type="match status" value="1"/>
</dbReference>
<organism evidence="1 2">
    <name type="scientific">Mannheimia granulomatis</name>
    <dbReference type="NCBI Taxonomy" id="85402"/>
    <lineage>
        <taxon>Bacteria</taxon>
        <taxon>Pseudomonadati</taxon>
        <taxon>Pseudomonadota</taxon>
        <taxon>Gammaproteobacteria</taxon>
        <taxon>Pasteurellales</taxon>
        <taxon>Pasteurellaceae</taxon>
        <taxon>Mannheimia</taxon>
    </lineage>
</organism>
<evidence type="ECO:0008006" key="3">
    <source>
        <dbReference type="Google" id="ProtNLM"/>
    </source>
</evidence>
<proteinExistence type="predicted"/>
<dbReference type="SUPFAM" id="SSF52096">
    <property type="entry name" value="ClpP/crotonase"/>
    <property type="match status" value="1"/>
</dbReference>
<dbReference type="AlphaFoldDB" id="A0A011P933"/>
<dbReference type="InterPro" id="IPR023562">
    <property type="entry name" value="ClpP/TepA"/>
</dbReference>
<accession>A0A011P933</accession>
<name>A0A011P933_9PAST</name>
<comment type="caution">
    <text evidence="1">The sequence shown here is derived from an EMBL/GenBank/DDBJ whole genome shotgun (WGS) entry which is preliminary data.</text>
</comment>
<protein>
    <recommendedName>
        <fullName evidence="3">ATP-dependent Clp protease proteolytic subunit</fullName>
    </recommendedName>
</protein>
<sequence>MYFQILPTALTFDLFRLSNGIPVLVVEGGIREEDPLIFLRSMDEWNKRGIKIENIILNSNGGDVNAALAISQYILNKDINIYVLENHICASSCFMILAAGNQKFLSDKGKIGVHRISANSSENKKNNHIIRRYGSLLFFVKYSSRHN</sequence>
<keyword evidence="2" id="KW-1185">Reference proteome</keyword>
<dbReference type="InterPro" id="IPR029045">
    <property type="entry name" value="ClpP/crotonase-like_dom_sf"/>
</dbReference>
<gene>
    <name evidence="1" type="ORF">AK33_02825</name>
</gene>
<dbReference type="Proteomes" id="UP000054123">
    <property type="component" value="Unassembled WGS sequence"/>
</dbReference>
<dbReference type="Gene3D" id="3.90.226.10">
    <property type="entry name" value="2-enoyl-CoA Hydratase, Chain A, domain 1"/>
    <property type="match status" value="1"/>
</dbReference>
<evidence type="ECO:0000313" key="2">
    <source>
        <dbReference type="Proteomes" id="UP000054123"/>
    </source>
</evidence>
<reference evidence="1 2" key="1">
    <citation type="journal article" date="2014" name="Genome Announc.">
        <title>Genome Sequence of a Presumptive Mannheimia haemolytica Strain with an A1/A6-Cross-Reactive Serotype from a White-Tailed Deer (Odocoileus virginianus).</title>
        <authorList>
            <person name="Lawrence P.K."/>
            <person name="Bey R.F."/>
            <person name="Wiener B."/>
            <person name="Kittichotirat W."/>
            <person name="Bumgarner R.E."/>
        </authorList>
    </citation>
    <scope>NUCLEOTIDE SEQUENCE [LARGE SCALE GENOMIC DNA]</scope>
    <source>
        <strain evidence="1 2">PKL10</strain>
    </source>
</reference>
<evidence type="ECO:0000313" key="1">
    <source>
        <dbReference type="EMBL" id="EXI62879.1"/>
    </source>
</evidence>
<dbReference type="EMBL" id="JANJ01000002">
    <property type="protein sequence ID" value="EXI62879.1"/>
    <property type="molecule type" value="Genomic_DNA"/>
</dbReference>